<evidence type="ECO:0000256" key="5">
    <source>
        <dbReference type="ARBA" id="ARBA00048391"/>
    </source>
</evidence>
<evidence type="ECO:0000313" key="8">
    <source>
        <dbReference type="Proteomes" id="UP000239209"/>
    </source>
</evidence>
<dbReference type="NCBIfam" id="TIGR00536">
    <property type="entry name" value="hemK_fam"/>
    <property type="match status" value="1"/>
</dbReference>
<gene>
    <name evidence="7" type="ORF">CLV70_114199</name>
</gene>
<keyword evidence="8" id="KW-1185">Reference proteome</keyword>
<dbReference type="Gene3D" id="3.40.50.150">
    <property type="entry name" value="Vaccinia Virus protein VP39"/>
    <property type="match status" value="1"/>
</dbReference>
<evidence type="ECO:0000256" key="1">
    <source>
        <dbReference type="ARBA" id="ARBA00012771"/>
    </source>
</evidence>
<dbReference type="InterPro" id="IPR050320">
    <property type="entry name" value="N5-glutamine_MTase"/>
</dbReference>
<dbReference type="EC" id="2.1.1.297" evidence="1"/>
<dbReference type="OrthoDB" id="9800643at2"/>
<keyword evidence="3 7" id="KW-0808">Transferase</keyword>
<dbReference type="InterPro" id="IPR022446">
    <property type="entry name" value="MeTrfrase_put"/>
</dbReference>
<dbReference type="NCBIfam" id="TIGR03704">
    <property type="entry name" value="PrmC_rel_meth"/>
    <property type="match status" value="1"/>
</dbReference>
<sequence>MSSVLNTDLAEAVVRLRAAGCVFAEDEAAVLGEAASDAGALRELVRRRAEGEPLEQVVGYADFCGVRVRLRPGVFVPRVRSELLVTLAAEHAGTSGGGTERRGGVVVVDLCCGSGALGLAVRHRIPGIDLHAADSDPAAVACALDNLGASVHRGDLFTALPRELRGRIDVLIANVPYVATRHIPFLPAEARLHEPRTALDGGADGLDVFRAVVAEAGAWLAPGGLLLSEITTDQIEPATDSVRAAALRPATHTDDDLEATVVTATRP</sequence>
<dbReference type="Gene3D" id="1.10.8.10">
    <property type="entry name" value="DNA helicase RuvA subunit, C-terminal domain"/>
    <property type="match status" value="1"/>
</dbReference>
<evidence type="ECO:0000256" key="3">
    <source>
        <dbReference type="ARBA" id="ARBA00022679"/>
    </source>
</evidence>
<dbReference type="InterPro" id="IPR029063">
    <property type="entry name" value="SAM-dependent_MTases_sf"/>
</dbReference>
<dbReference type="CDD" id="cd02440">
    <property type="entry name" value="AdoMet_MTases"/>
    <property type="match status" value="1"/>
</dbReference>
<dbReference type="PANTHER" id="PTHR18895">
    <property type="entry name" value="HEMK METHYLTRANSFERASE"/>
    <property type="match status" value="1"/>
</dbReference>
<comment type="caution">
    <text evidence="7">The sequence shown here is derived from an EMBL/GenBank/DDBJ whole genome shotgun (WGS) entry which is preliminary data.</text>
</comment>
<dbReference type="Proteomes" id="UP000239209">
    <property type="component" value="Unassembled WGS sequence"/>
</dbReference>
<protein>
    <recommendedName>
        <fullName evidence="1">peptide chain release factor N(5)-glutamine methyltransferase</fullName>
        <ecNumber evidence="1">2.1.1.297</ecNumber>
    </recommendedName>
</protein>
<dbReference type="PANTHER" id="PTHR18895:SF74">
    <property type="entry name" value="MTRF1L RELEASE FACTOR GLUTAMINE METHYLTRANSFERASE"/>
    <property type="match status" value="1"/>
</dbReference>
<dbReference type="GO" id="GO:0032259">
    <property type="term" value="P:methylation"/>
    <property type="evidence" value="ECO:0007669"/>
    <property type="project" value="UniProtKB-KW"/>
</dbReference>
<dbReference type="AlphaFoldDB" id="A0A2T0RS95"/>
<dbReference type="InterPro" id="IPR004556">
    <property type="entry name" value="HemK-like"/>
</dbReference>
<evidence type="ECO:0000259" key="6">
    <source>
        <dbReference type="Pfam" id="PF05175"/>
    </source>
</evidence>
<name>A0A2T0RS95_9ACTN</name>
<comment type="catalytic activity">
    <reaction evidence="5">
        <text>L-glutaminyl-[peptide chain release factor] + S-adenosyl-L-methionine = N(5)-methyl-L-glutaminyl-[peptide chain release factor] + S-adenosyl-L-homocysteine + H(+)</text>
        <dbReference type="Rhea" id="RHEA:42896"/>
        <dbReference type="Rhea" id="RHEA-COMP:10271"/>
        <dbReference type="Rhea" id="RHEA-COMP:10272"/>
        <dbReference type="ChEBI" id="CHEBI:15378"/>
        <dbReference type="ChEBI" id="CHEBI:30011"/>
        <dbReference type="ChEBI" id="CHEBI:57856"/>
        <dbReference type="ChEBI" id="CHEBI:59789"/>
        <dbReference type="ChEBI" id="CHEBI:61891"/>
        <dbReference type="EC" id="2.1.1.297"/>
    </reaction>
</comment>
<evidence type="ECO:0000256" key="4">
    <source>
        <dbReference type="ARBA" id="ARBA00022691"/>
    </source>
</evidence>
<evidence type="ECO:0000313" key="7">
    <source>
        <dbReference type="EMBL" id="PRY24066.1"/>
    </source>
</evidence>
<dbReference type="SUPFAM" id="SSF53335">
    <property type="entry name" value="S-adenosyl-L-methionine-dependent methyltransferases"/>
    <property type="match status" value="1"/>
</dbReference>
<dbReference type="EMBL" id="PVZG01000014">
    <property type="protein sequence ID" value="PRY24066.1"/>
    <property type="molecule type" value="Genomic_DNA"/>
</dbReference>
<organism evidence="7 8">
    <name type="scientific">Pseudosporangium ferrugineum</name>
    <dbReference type="NCBI Taxonomy" id="439699"/>
    <lineage>
        <taxon>Bacteria</taxon>
        <taxon>Bacillati</taxon>
        <taxon>Actinomycetota</taxon>
        <taxon>Actinomycetes</taxon>
        <taxon>Micromonosporales</taxon>
        <taxon>Micromonosporaceae</taxon>
        <taxon>Pseudosporangium</taxon>
    </lineage>
</organism>
<proteinExistence type="predicted"/>
<dbReference type="RefSeq" id="WP_106129456.1">
    <property type="nucleotide sequence ID" value="NZ_PVZG01000014.1"/>
</dbReference>
<dbReference type="Pfam" id="PF05175">
    <property type="entry name" value="MTS"/>
    <property type="match status" value="1"/>
</dbReference>
<keyword evidence="2 7" id="KW-0489">Methyltransferase</keyword>
<accession>A0A2T0RS95</accession>
<dbReference type="InterPro" id="IPR007848">
    <property type="entry name" value="Small_mtfrase_dom"/>
</dbReference>
<reference evidence="7 8" key="1">
    <citation type="submission" date="2018-03" db="EMBL/GenBank/DDBJ databases">
        <title>Genomic Encyclopedia of Archaeal and Bacterial Type Strains, Phase II (KMG-II): from individual species to whole genera.</title>
        <authorList>
            <person name="Goeker M."/>
        </authorList>
    </citation>
    <scope>NUCLEOTIDE SEQUENCE [LARGE SCALE GENOMIC DNA]</scope>
    <source>
        <strain evidence="7 8">DSM 45348</strain>
    </source>
</reference>
<keyword evidence="4" id="KW-0949">S-adenosyl-L-methionine</keyword>
<feature type="domain" description="Methyltransferase small" evidence="6">
    <location>
        <begin position="106"/>
        <end position="183"/>
    </location>
</feature>
<dbReference type="GO" id="GO:0102559">
    <property type="term" value="F:peptide chain release factor N(5)-glutamine methyltransferase activity"/>
    <property type="evidence" value="ECO:0007669"/>
    <property type="project" value="UniProtKB-EC"/>
</dbReference>
<evidence type="ECO:0000256" key="2">
    <source>
        <dbReference type="ARBA" id="ARBA00022603"/>
    </source>
</evidence>